<reference evidence="3 4" key="1">
    <citation type="journal article" date="2016" name="Nat. Commun.">
        <title>Microbial interactions lead to rapid micro-scale successions on model marine particles.</title>
        <authorList>
            <person name="Datta M.S."/>
            <person name="Sliwerska E."/>
            <person name="Gore J."/>
            <person name="Polz M.F."/>
            <person name="Cordero O.X."/>
        </authorList>
    </citation>
    <scope>NUCLEOTIDE SEQUENCE [LARGE SCALE GENOMIC DNA]</scope>
    <source>
        <strain evidence="3 4">4G03</strain>
    </source>
</reference>
<gene>
    <name evidence="3" type="ORF">CSC81_08560</name>
    <name evidence="2" type="ORF">Q8W23_10775</name>
</gene>
<evidence type="ECO:0000313" key="5">
    <source>
        <dbReference type="Proteomes" id="UP001242342"/>
    </source>
</evidence>
<proteinExistence type="predicted"/>
<keyword evidence="5" id="KW-1185">Reference proteome</keyword>
<dbReference type="InterPro" id="IPR011053">
    <property type="entry name" value="Single_hybrid_motif"/>
</dbReference>
<dbReference type="Proteomes" id="UP001242342">
    <property type="component" value="Unassembled WGS sequence"/>
</dbReference>
<protein>
    <submittedName>
        <fullName evidence="2">Biotin/lipoyl-containing protein</fullName>
    </submittedName>
</protein>
<dbReference type="SUPFAM" id="SSF51230">
    <property type="entry name" value="Single hybrid motif"/>
    <property type="match status" value="1"/>
</dbReference>
<reference evidence="2 5" key="3">
    <citation type="submission" date="2023-07" db="EMBL/GenBank/DDBJ databases">
        <title>Genome content predicts the carbon catabolic preferences of heterotrophic bacteria.</title>
        <authorList>
            <person name="Gralka M."/>
        </authorList>
    </citation>
    <scope>NUCLEOTIDE SEQUENCE [LARGE SCALE GENOMIC DNA]</scope>
    <source>
        <strain evidence="2 5">4G03</strain>
    </source>
</reference>
<evidence type="ECO:0000313" key="3">
    <source>
        <dbReference type="EMBL" id="PHN97628.1"/>
    </source>
</evidence>
<sequence length="129" mass="14826">MIKSLIRKLFLSEEKRNEIINDLKSNPNFRTKEEIEKDGTDSIESDSSLEKGKVQSIFSPELENQKGLTLAKWYFKPGDIVKRGDIVCEIENENITMEFESFYSGKIISTCRLNQKLTSGIELFKIEGI</sequence>
<feature type="domain" description="Lipoyl-binding" evidence="1">
    <location>
        <begin position="70"/>
        <end position="126"/>
    </location>
</feature>
<dbReference type="InterPro" id="IPR000089">
    <property type="entry name" value="Biotin_lipoyl"/>
</dbReference>
<comment type="caution">
    <text evidence="3">The sequence shown here is derived from an EMBL/GenBank/DDBJ whole genome shotgun (WGS) entry which is preliminary data.</text>
</comment>
<dbReference type="CDD" id="cd06849">
    <property type="entry name" value="lipoyl_domain"/>
    <property type="match status" value="1"/>
</dbReference>
<dbReference type="RefSeq" id="WP_099215345.1">
    <property type="nucleotide sequence ID" value="NZ_JAUYVU010000008.1"/>
</dbReference>
<accession>A0A2G1BUF2</accession>
<reference evidence="3" key="2">
    <citation type="submission" date="2017-10" db="EMBL/GenBank/DDBJ databases">
        <authorList>
            <person name="Enke T.N."/>
            <person name="Cordero O.X."/>
        </authorList>
    </citation>
    <scope>NUCLEOTIDE SEQUENCE</scope>
    <source>
        <strain evidence="3">4G03</strain>
    </source>
</reference>
<dbReference type="Pfam" id="PF00364">
    <property type="entry name" value="Biotin_lipoyl"/>
    <property type="match status" value="1"/>
</dbReference>
<organism evidence="3 4">
    <name type="scientific">Tenacibaculum discolor</name>
    <dbReference type="NCBI Taxonomy" id="361581"/>
    <lineage>
        <taxon>Bacteria</taxon>
        <taxon>Pseudomonadati</taxon>
        <taxon>Bacteroidota</taxon>
        <taxon>Flavobacteriia</taxon>
        <taxon>Flavobacteriales</taxon>
        <taxon>Flavobacteriaceae</taxon>
        <taxon>Tenacibaculum</taxon>
    </lineage>
</organism>
<name>A0A2G1BUF2_9FLAO</name>
<evidence type="ECO:0000313" key="4">
    <source>
        <dbReference type="Proteomes" id="UP000222163"/>
    </source>
</evidence>
<dbReference type="AlphaFoldDB" id="A0A2G1BUF2"/>
<dbReference type="Gene3D" id="2.40.50.100">
    <property type="match status" value="1"/>
</dbReference>
<evidence type="ECO:0000313" key="2">
    <source>
        <dbReference type="EMBL" id="MDP2541957.1"/>
    </source>
</evidence>
<dbReference type="EMBL" id="JAUYVU010000008">
    <property type="protein sequence ID" value="MDP2541957.1"/>
    <property type="molecule type" value="Genomic_DNA"/>
</dbReference>
<dbReference type="EMBL" id="PDUU01000006">
    <property type="protein sequence ID" value="PHN97628.1"/>
    <property type="molecule type" value="Genomic_DNA"/>
</dbReference>
<dbReference type="Proteomes" id="UP000222163">
    <property type="component" value="Unassembled WGS sequence"/>
</dbReference>
<evidence type="ECO:0000259" key="1">
    <source>
        <dbReference type="Pfam" id="PF00364"/>
    </source>
</evidence>